<dbReference type="Pfam" id="PF00501">
    <property type="entry name" value="AMP-binding"/>
    <property type="match status" value="1"/>
</dbReference>
<evidence type="ECO:0000259" key="5">
    <source>
        <dbReference type="Pfam" id="PF00501"/>
    </source>
</evidence>
<dbReference type="InterPro" id="IPR042099">
    <property type="entry name" value="ANL_N_sf"/>
</dbReference>
<dbReference type="GO" id="GO:0044539">
    <property type="term" value="P:long-chain fatty acid import into cell"/>
    <property type="evidence" value="ECO:0007669"/>
    <property type="project" value="TreeGrafter"/>
</dbReference>
<name>A0A127F7N5_STEDE</name>
<dbReference type="RefSeq" id="WP_066917822.1">
    <property type="nucleotide sequence ID" value="NZ_CP011971.1"/>
</dbReference>
<evidence type="ECO:0000313" key="6">
    <source>
        <dbReference type="EMBL" id="AMN45549.1"/>
    </source>
</evidence>
<keyword evidence="4" id="KW-0067">ATP-binding</keyword>
<dbReference type="SUPFAM" id="SSF56801">
    <property type="entry name" value="Acetyl-CoA synthetase-like"/>
    <property type="match status" value="1"/>
</dbReference>
<dbReference type="KEGG" id="sdf:ACG33_00210"/>
<evidence type="ECO:0000256" key="1">
    <source>
        <dbReference type="ARBA" id="ARBA00006432"/>
    </source>
</evidence>
<accession>A0A127F7N5</accession>
<dbReference type="InterPro" id="IPR000873">
    <property type="entry name" value="AMP-dep_synth/lig_dom"/>
</dbReference>
<comment type="similarity">
    <text evidence="1">Belongs to the ATP-dependent AMP-binding enzyme family.</text>
</comment>
<dbReference type="InterPro" id="IPR045851">
    <property type="entry name" value="AMP-bd_C_sf"/>
</dbReference>
<dbReference type="Gene3D" id="3.40.50.12780">
    <property type="entry name" value="N-terminal domain of ligase-like"/>
    <property type="match status" value="1"/>
</dbReference>
<proteinExistence type="inferred from homology"/>
<dbReference type="GO" id="GO:0005886">
    <property type="term" value="C:plasma membrane"/>
    <property type="evidence" value="ECO:0007669"/>
    <property type="project" value="TreeGrafter"/>
</dbReference>
<dbReference type="GO" id="GO:0005524">
    <property type="term" value="F:ATP binding"/>
    <property type="evidence" value="ECO:0007669"/>
    <property type="project" value="UniProtKB-KW"/>
</dbReference>
<evidence type="ECO:0000313" key="7">
    <source>
        <dbReference type="Proteomes" id="UP000070250"/>
    </source>
</evidence>
<sequence length="606" mass="66882">MQKNTAVPREVTLQRMMRGFSLVADYRRDQDYTVADRLEERANDAGERPFIIFEGRTVTFGEMNALANRVAHAALAAGLKRGDVVALMMDNRPEFLMVWLGLAKVGIITALLNTSARDQVLKHALGQTRARALIFGAECAGHIATLAQAERPEMLFESSHPEVNSAGPSRLVPAPSLEAAMNAASPENPPHRARAGLTFGDTLYYIFTSGTTGLPKAAIMSHLRFVNAGEVIGGIWQLGPDDVLYNVLPLFHGAGGMVVVSAALRFGVPIVLRRKLSVSEFWNDIRRHKVTAMYYIGEICRYVANQPPRPDDRDHTLRKLAGAGLRPDVWRQFLDRFGVEMIIEGLGATEANYGISNVDNKIGSIGRLPYPDMTNMRVIRYDVETGDYVRHPDGTLVRCKAGEIGELIGEVLDGPGAAGMFEGYTSAEATEAKLLRDVFKPGDRWVRSGDLVRFDEDDYFYFVDRMGDTFRWRGHNVSTEEVAEVLAQFPGPASVNVYGVRVTGEEGRAGMASLTYLDPSHFDPAAFHEFAAERLATYAVPLFVRISREADLTSTFKLRKVDLQREGYDPQRTVDALYVRDASAGTYVPLTDQNLDALGILPFAGD</sequence>
<dbReference type="STRING" id="465721.ACG33_00210"/>
<evidence type="ECO:0000256" key="3">
    <source>
        <dbReference type="ARBA" id="ARBA00022741"/>
    </source>
</evidence>
<dbReference type="AlphaFoldDB" id="A0A127F7N5"/>
<organism evidence="6 7">
    <name type="scientific">Steroidobacter denitrificans</name>
    <dbReference type="NCBI Taxonomy" id="465721"/>
    <lineage>
        <taxon>Bacteria</taxon>
        <taxon>Pseudomonadati</taxon>
        <taxon>Pseudomonadota</taxon>
        <taxon>Gammaproteobacteria</taxon>
        <taxon>Steroidobacterales</taxon>
        <taxon>Steroidobacteraceae</taxon>
        <taxon>Steroidobacter</taxon>
    </lineage>
</organism>
<dbReference type="Gene3D" id="3.30.300.30">
    <property type="match status" value="1"/>
</dbReference>
<keyword evidence="3" id="KW-0547">Nucleotide-binding</keyword>
<evidence type="ECO:0000256" key="2">
    <source>
        <dbReference type="ARBA" id="ARBA00022598"/>
    </source>
</evidence>
<dbReference type="GO" id="GO:0005324">
    <property type="term" value="F:long-chain fatty acid transmembrane transporter activity"/>
    <property type="evidence" value="ECO:0007669"/>
    <property type="project" value="TreeGrafter"/>
</dbReference>
<keyword evidence="7" id="KW-1185">Reference proteome</keyword>
<evidence type="ECO:0000256" key="4">
    <source>
        <dbReference type="ARBA" id="ARBA00022840"/>
    </source>
</evidence>
<gene>
    <name evidence="6" type="ORF">ACG33_00210</name>
</gene>
<keyword evidence="2" id="KW-0436">Ligase</keyword>
<dbReference type="Proteomes" id="UP000070250">
    <property type="component" value="Chromosome"/>
</dbReference>
<dbReference type="NCBIfam" id="NF006134">
    <property type="entry name" value="PRK08279.1"/>
    <property type="match status" value="1"/>
</dbReference>
<dbReference type="PROSITE" id="PS00455">
    <property type="entry name" value="AMP_BINDING"/>
    <property type="match status" value="1"/>
</dbReference>
<dbReference type="PANTHER" id="PTHR43107:SF15">
    <property type="entry name" value="FATTY ACID TRANSPORT PROTEIN 3, ISOFORM A"/>
    <property type="match status" value="1"/>
</dbReference>
<dbReference type="PATRIC" id="fig|465721.4.peg.47"/>
<dbReference type="GO" id="GO:0004467">
    <property type="term" value="F:long-chain fatty acid-CoA ligase activity"/>
    <property type="evidence" value="ECO:0007669"/>
    <property type="project" value="TreeGrafter"/>
</dbReference>
<protein>
    <submittedName>
        <fullName evidence="6">Long-chain acyl-CoA synthetase</fullName>
    </submittedName>
</protein>
<dbReference type="InterPro" id="IPR020845">
    <property type="entry name" value="AMP-binding_CS"/>
</dbReference>
<dbReference type="OrthoDB" id="9803968at2"/>
<reference evidence="6 7" key="1">
    <citation type="submission" date="2015-06" db="EMBL/GenBank/DDBJ databases">
        <title>A Comprehensive Approach to Explore the Metabolic and Phylogenetic Diversity of Bacterial Steroid Degradation in the Environment: Testosterone as an Example.</title>
        <authorList>
            <person name="Yang F.-C."/>
            <person name="Chen Y.-L."/>
            <person name="Yu C.-P."/>
            <person name="Tang S.-L."/>
            <person name="Wang P.-H."/>
            <person name="Ismail W."/>
            <person name="Wang C.-H."/>
            <person name="Yang C.-Y."/>
            <person name="Chiang Y.-R."/>
        </authorList>
    </citation>
    <scope>NUCLEOTIDE SEQUENCE [LARGE SCALE GENOMIC DNA]</scope>
    <source>
        <strain evidence="6 7">DSM 18526</strain>
    </source>
</reference>
<dbReference type="EMBL" id="CP011971">
    <property type="protein sequence ID" value="AMN45549.1"/>
    <property type="molecule type" value="Genomic_DNA"/>
</dbReference>
<feature type="domain" description="AMP-dependent synthetase/ligase" evidence="5">
    <location>
        <begin position="38"/>
        <end position="415"/>
    </location>
</feature>
<dbReference type="PANTHER" id="PTHR43107">
    <property type="entry name" value="LONG-CHAIN FATTY ACID TRANSPORT PROTEIN"/>
    <property type="match status" value="1"/>
</dbReference>